<dbReference type="PANTHER" id="PTHR37422:SF13">
    <property type="entry name" value="LIPOPOLYSACCHARIDE BIOSYNTHESIS PROTEIN PA4999-RELATED"/>
    <property type="match status" value="1"/>
</dbReference>
<dbReference type="SUPFAM" id="SSF48452">
    <property type="entry name" value="TPR-like"/>
    <property type="match status" value="1"/>
</dbReference>
<feature type="transmembrane region" description="Helical" evidence="2">
    <location>
        <begin position="96"/>
        <end position="116"/>
    </location>
</feature>
<dbReference type="InterPro" id="IPR011990">
    <property type="entry name" value="TPR-like_helical_dom_sf"/>
</dbReference>
<dbReference type="Pfam" id="PF13181">
    <property type="entry name" value="TPR_8"/>
    <property type="match status" value="1"/>
</dbReference>
<feature type="transmembrane region" description="Helical" evidence="2">
    <location>
        <begin position="12"/>
        <end position="29"/>
    </location>
</feature>
<dbReference type="Pfam" id="PF14559">
    <property type="entry name" value="TPR_19"/>
    <property type="match status" value="1"/>
</dbReference>
<evidence type="ECO:0000313" key="4">
    <source>
        <dbReference type="Proteomes" id="UP000034797"/>
    </source>
</evidence>
<keyword evidence="2" id="KW-0812">Transmembrane</keyword>
<reference evidence="3 4" key="1">
    <citation type="journal article" date="2015" name="Nature">
        <title>rRNA introns, odd ribosomes, and small enigmatic genomes across a large radiation of phyla.</title>
        <authorList>
            <person name="Brown C.T."/>
            <person name="Hug L.A."/>
            <person name="Thomas B.C."/>
            <person name="Sharon I."/>
            <person name="Castelle C.J."/>
            <person name="Singh A."/>
            <person name="Wilkins M.J."/>
            <person name="Williams K.H."/>
            <person name="Banfield J.F."/>
        </authorList>
    </citation>
    <scope>NUCLEOTIDE SEQUENCE [LARGE SCALE GENOMIC DNA]</scope>
</reference>
<evidence type="ECO:0000313" key="3">
    <source>
        <dbReference type="EMBL" id="KKT85416.1"/>
    </source>
</evidence>
<accession>A0A0G1KP02</accession>
<comment type="caution">
    <text evidence="3">The sequence shown here is derived from an EMBL/GenBank/DDBJ whole genome shotgun (WGS) entry which is preliminary data.</text>
</comment>
<dbReference type="SMART" id="SM00028">
    <property type="entry name" value="TPR"/>
    <property type="match status" value="2"/>
</dbReference>
<keyword evidence="1" id="KW-0802">TPR repeat</keyword>
<feature type="transmembrane region" description="Helical" evidence="2">
    <location>
        <begin position="170"/>
        <end position="191"/>
    </location>
</feature>
<feature type="transmembrane region" description="Helical" evidence="2">
    <location>
        <begin position="73"/>
        <end position="90"/>
    </location>
</feature>
<proteinExistence type="predicted"/>
<feature type="transmembrane region" description="Helical" evidence="2">
    <location>
        <begin position="128"/>
        <end position="150"/>
    </location>
</feature>
<keyword evidence="2" id="KW-1133">Transmembrane helix</keyword>
<dbReference type="Gene3D" id="1.25.40.10">
    <property type="entry name" value="Tetratricopeptide repeat domain"/>
    <property type="match status" value="1"/>
</dbReference>
<dbReference type="PATRIC" id="fig|1618380.3.peg.543"/>
<evidence type="ECO:0000256" key="1">
    <source>
        <dbReference type="PROSITE-ProRule" id="PRU00339"/>
    </source>
</evidence>
<evidence type="ECO:0000256" key="2">
    <source>
        <dbReference type="SAM" id="Phobius"/>
    </source>
</evidence>
<dbReference type="InterPro" id="IPR019734">
    <property type="entry name" value="TPR_rpt"/>
</dbReference>
<dbReference type="PANTHER" id="PTHR37422">
    <property type="entry name" value="TEICHURONIC ACID BIOSYNTHESIS PROTEIN TUAE"/>
    <property type="match status" value="1"/>
</dbReference>
<feature type="repeat" description="TPR" evidence="1">
    <location>
        <begin position="557"/>
        <end position="590"/>
    </location>
</feature>
<feature type="transmembrane region" description="Helical" evidence="2">
    <location>
        <begin position="200"/>
        <end position="220"/>
    </location>
</feature>
<protein>
    <submittedName>
        <fullName evidence="3">Uncharacterized protein</fullName>
    </submittedName>
</protein>
<feature type="transmembrane region" description="Helical" evidence="2">
    <location>
        <begin position="288"/>
        <end position="313"/>
    </location>
</feature>
<dbReference type="InterPro" id="IPR051533">
    <property type="entry name" value="WaaL-like"/>
</dbReference>
<sequence length="654" mass="72627">MRQFLDKTSTLVLRYIPFVLALFIPLFFLPITADPFSLNKFYLVTLIASLSLIAWCVRSLVRGKLSFTDSPSLLPLIFLVLAQIISSFWLSPVRHVSLFGQTAFFISLLIIFLTTTSSQKSRGIIDSVVLGLLISVTFLSLFTIVQYFGIIGKITSSDLIGNKFFNPAGGFLAALTLTFPILLATIGYLIVTKNWLNKSLLFAATILMVVASLLNLSFLFPRDGQQIIFLLPYRASWSIAVDIFKNWPTAFFGTGPETYLTVFTRLRPGYLNADSALWTLRFSESGSFFLTLITTVGLVGALAFIVSFVRLLLVSLKHRTSNMKNPSFVFLSVFLMAILVSYLLTPTSLASLVLGVIALIALTVEFKLLGLKNIKDVSLSLSAKSEPEPFYQNLSDEHRLNPYSVILPWIVTLLSSVLLAFYWIYAVPAYSASMEIKKAGDMISTNPVGAYLKEVNAAKLDPFNSSYPTILSQFFKNATLNLLNKKDATVEDKKNATEYLQRSIDYGKQAATLNPYSVLVWENLADIYQSFIGVAEGAQNFAVSHLAQAVSLDPSNPALRLKLGILFFNLGDPDQAIKLISQAIDLKQNWEVPYFNLGLIYKDRKDYSKALQYLKAGLQYIDPSAENYSKFQEEITTLEKLAPSPTATPSAATK</sequence>
<feature type="transmembrane region" description="Helical" evidence="2">
    <location>
        <begin position="405"/>
        <end position="425"/>
    </location>
</feature>
<dbReference type="PROSITE" id="PS50005">
    <property type="entry name" value="TPR"/>
    <property type="match status" value="1"/>
</dbReference>
<feature type="transmembrane region" description="Helical" evidence="2">
    <location>
        <begin position="325"/>
        <end position="344"/>
    </location>
</feature>
<name>A0A0G1KP02_9BACT</name>
<dbReference type="Proteomes" id="UP000034797">
    <property type="component" value="Unassembled WGS sequence"/>
</dbReference>
<feature type="transmembrane region" description="Helical" evidence="2">
    <location>
        <begin position="350"/>
        <end position="369"/>
    </location>
</feature>
<dbReference type="AlphaFoldDB" id="A0A0G1KP02"/>
<gene>
    <name evidence="3" type="ORF">UW84_C0032G0003</name>
</gene>
<feature type="transmembrane region" description="Helical" evidence="2">
    <location>
        <begin position="41"/>
        <end position="61"/>
    </location>
</feature>
<dbReference type="EMBL" id="LCJW01000032">
    <property type="protein sequence ID" value="KKT85416.1"/>
    <property type="molecule type" value="Genomic_DNA"/>
</dbReference>
<keyword evidence="2" id="KW-0472">Membrane</keyword>
<organism evidence="3 4">
    <name type="scientific">Candidatus Collierbacteria bacterium GW2011_GWA2_44_99</name>
    <dbReference type="NCBI Taxonomy" id="1618380"/>
    <lineage>
        <taxon>Bacteria</taxon>
        <taxon>Candidatus Collieribacteriota</taxon>
    </lineage>
</organism>